<name>E0RSJ6_WINT6</name>
<dbReference type="HOGENOM" id="CLU_053057_2_0_12"/>
<evidence type="ECO:0000256" key="6">
    <source>
        <dbReference type="ARBA" id="ARBA00022777"/>
    </source>
</evidence>
<comment type="pathway">
    <text evidence="9">Isoprenoid biosynthesis; isopentenyl diphosphate biosynthesis via DXP pathway; isopentenyl diphosphate from 1-deoxy-D-xylulose 5-phosphate: step 3/6.</text>
</comment>
<keyword evidence="4 9" id="KW-0808">Transferase</keyword>
<gene>
    <name evidence="9" type="primary">ispE</name>
    <name evidence="12" type="ordered locus">STHERM_c10370</name>
</gene>
<organism evidence="12 13">
    <name type="scientific">Winmispira thermophila (strain ATCC 49972 / DSM 6192 / RI 19.B1)</name>
    <name type="common">Spirochaeta thermophila</name>
    <dbReference type="NCBI Taxonomy" id="665571"/>
    <lineage>
        <taxon>Bacteria</taxon>
        <taxon>Pseudomonadati</taxon>
        <taxon>Spirochaetota</taxon>
        <taxon>Spirochaetia</taxon>
        <taxon>Winmispirales</taxon>
        <taxon>Winmispiraceae</taxon>
        <taxon>Winmispira</taxon>
    </lineage>
</organism>
<dbReference type="SUPFAM" id="SSF54211">
    <property type="entry name" value="Ribosomal protein S5 domain 2-like"/>
    <property type="match status" value="1"/>
</dbReference>
<dbReference type="InterPro" id="IPR036554">
    <property type="entry name" value="GHMP_kinase_C_sf"/>
</dbReference>
<evidence type="ECO:0000256" key="3">
    <source>
        <dbReference type="ARBA" id="ARBA00017473"/>
    </source>
</evidence>
<dbReference type="GO" id="GO:0019288">
    <property type="term" value="P:isopentenyl diphosphate biosynthetic process, methylerythritol 4-phosphate pathway"/>
    <property type="evidence" value="ECO:0007669"/>
    <property type="project" value="UniProtKB-UniRule"/>
</dbReference>
<dbReference type="InterPro" id="IPR020568">
    <property type="entry name" value="Ribosomal_Su5_D2-typ_SF"/>
</dbReference>
<keyword evidence="6 9" id="KW-0418">Kinase</keyword>
<comment type="catalytic activity">
    <reaction evidence="9">
        <text>4-CDP-2-C-methyl-D-erythritol + ATP = 4-CDP-2-C-methyl-D-erythritol 2-phosphate + ADP + H(+)</text>
        <dbReference type="Rhea" id="RHEA:18437"/>
        <dbReference type="ChEBI" id="CHEBI:15378"/>
        <dbReference type="ChEBI" id="CHEBI:30616"/>
        <dbReference type="ChEBI" id="CHEBI:57823"/>
        <dbReference type="ChEBI" id="CHEBI:57919"/>
        <dbReference type="ChEBI" id="CHEBI:456216"/>
        <dbReference type="EC" id="2.7.1.148"/>
    </reaction>
</comment>
<evidence type="ECO:0000313" key="13">
    <source>
        <dbReference type="Proteomes" id="UP000001296"/>
    </source>
</evidence>
<dbReference type="PIRSF" id="PIRSF010376">
    <property type="entry name" value="IspE"/>
    <property type="match status" value="1"/>
</dbReference>
<keyword evidence="5 9" id="KW-0547">Nucleotide-binding</keyword>
<feature type="binding site" evidence="9">
    <location>
        <begin position="103"/>
        <end position="113"/>
    </location>
    <ligand>
        <name>ATP</name>
        <dbReference type="ChEBI" id="CHEBI:30616"/>
    </ligand>
</feature>
<dbReference type="eggNOG" id="COG1947">
    <property type="taxonomic scope" value="Bacteria"/>
</dbReference>
<sequence length="302" mass="33474">MWSTRTRGRNGREAMVLSPAKVNFHLEILDTREDGYHNIRSIFQTVSIFDRIWIRSLTDTEEDVVDGVPATPEESTVHRAVRIFREATGWRGYVHVKVEKRIPSGAGLGGASSNAAAVLRALDALTGVGLGEERLAELGLKVGSDVPFFCRASAALVEGRGEVIHPVKPRDDFWLLCVAPGFPISTVQAYALYDERKGLVMHEGVSPRRIVESYESYAPQDWGFHNAFFDVLVPRYPLLQDIVQGLAELGALYANVSGSGSVVYGVFPSFIDLVRADAAMVRQGYETYRAHPLKRLPRVWCA</sequence>
<dbReference type="HAMAP" id="MF_00061">
    <property type="entry name" value="IspE"/>
    <property type="match status" value="1"/>
</dbReference>
<dbReference type="SUPFAM" id="SSF55060">
    <property type="entry name" value="GHMP Kinase, C-terminal domain"/>
    <property type="match status" value="1"/>
</dbReference>
<keyword evidence="9" id="KW-0414">Isoprene biosynthesis</keyword>
<comment type="similarity">
    <text evidence="1 9">Belongs to the GHMP kinase family. IspE subfamily.</text>
</comment>
<evidence type="ECO:0000256" key="4">
    <source>
        <dbReference type="ARBA" id="ARBA00022679"/>
    </source>
</evidence>
<evidence type="ECO:0000256" key="7">
    <source>
        <dbReference type="ARBA" id="ARBA00022840"/>
    </source>
</evidence>
<reference evidence="12 13" key="2">
    <citation type="journal article" date="2010" name="J. Bacteriol.">
        <title>Genome sequence of the polysaccharide-degrading, thermophilic anaerobe Spirochaeta thermophila DSM 6192.</title>
        <authorList>
            <person name="Angelov A."/>
            <person name="Liebl S."/>
            <person name="Ballschmiter M."/>
            <person name="Bomeke M."/>
            <person name="Lehmann R."/>
            <person name="Liesegang H."/>
            <person name="Daniel R."/>
            <person name="Liebl W."/>
        </authorList>
    </citation>
    <scope>NUCLEOTIDE SEQUENCE [LARGE SCALE GENOMIC DNA]</scope>
    <source>
        <strain evidence="13">ATCC 49972 / DSM 6192 / RI 19.B1</strain>
    </source>
</reference>
<dbReference type="PANTHER" id="PTHR43527">
    <property type="entry name" value="4-DIPHOSPHOCYTIDYL-2-C-METHYL-D-ERYTHRITOL KINASE, CHLOROPLASTIC"/>
    <property type="match status" value="1"/>
</dbReference>
<dbReference type="Proteomes" id="UP000001296">
    <property type="component" value="Chromosome"/>
</dbReference>
<evidence type="ECO:0000256" key="9">
    <source>
        <dbReference type="HAMAP-Rule" id="MF_00061"/>
    </source>
</evidence>
<feature type="domain" description="GHMP kinase N-terminal" evidence="10">
    <location>
        <begin position="76"/>
        <end position="150"/>
    </location>
</feature>
<dbReference type="Pfam" id="PF00288">
    <property type="entry name" value="GHMP_kinases_N"/>
    <property type="match status" value="1"/>
</dbReference>
<dbReference type="InterPro" id="IPR004424">
    <property type="entry name" value="IspE"/>
</dbReference>
<evidence type="ECO:0000259" key="11">
    <source>
        <dbReference type="Pfam" id="PF08544"/>
    </source>
</evidence>
<dbReference type="InterPro" id="IPR014721">
    <property type="entry name" value="Ribsml_uS5_D2-typ_fold_subgr"/>
</dbReference>
<dbReference type="Pfam" id="PF08544">
    <property type="entry name" value="GHMP_kinases_C"/>
    <property type="match status" value="1"/>
</dbReference>
<dbReference type="InterPro" id="IPR013750">
    <property type="entry name" value="GHMP_kinase_C_dom"/>
</dbReference>
<dbReference type="PANTHER" id="PTHR43527:SF2">
    <property type="entry name" value="4-DIPHOSPHOCYTIDYL-2-C-METHYL-D-ERYTHRITOL KINASE, CHLOROPLASTIC"/>
    <property type="match status" value="1"/>
</dbReference>
<dbReference type="Gene3D" id="3.30.230.10">
    <property type="match status" value="1"/>
</dbReference>
<dbReference type="EC" id="2.7.1.148" evidence="2 9"/>
<dbReference type="NCBIfam" id="TIGR00154">
    <property type="entry name" value="ispE"/>
    <property type="match status" value="1"/>
</dbReference>
<proteinExistence type="inferred from homology"/>
<feature type="domain" description="GHMP kinase C-terminal" evidence="11">
    <location>
        <begin position="228"/>
        <end position="273"/>
    </location>
</feature>
<reference key="1">
    <citation type="submission" date="2009-08" db="EMBL/GenBank/DDBJ databases">
        <title>The genome sequence of Spirochaeta thermophila DSM6192.</title>
        <authorList>
            <person name="Angelov A."/>
            <person name="Mientus M."/>
            <person name="Wittenberg S."/>
            <person name="Lehmann R."/>
            <person name="Liesegang H."/>
            <person name="Daniel R."/>
            <person name="Liebl W."/>
        </authorList>
    </citation>
    <scope>NUCLEOTIDE SEQUENCE</scope>
    <source>
        <strain>DSM 6192</strain>
    </source>
</reference>
<dbReference type="GO" id="GO:0050515">
    <property type="term" value="F:4-(cytidine 5'-diphospho)-2-C-methyl-D-erythritol kinase activity"/>
    <property type="evidence" value="ECO:0007669"/>
    <property type="project" value="UniProtKB-UniRule"/>
</dbReference>
<protein>
    <recommendedName>
        <fullName evidence="3 9">4-diphosphocytidyl-2-C-methyl-D-erythritol kinase</fullName>
        <shortName evidence="9">CMK</shortName>
        <ecNumber evidence="2 9">2.7.1.148</ecNumber>
    </recommendedName>
    <alternativeName>
        <fullName evidence="8 9">4-(cytidine-5'-diphospho)-2-C-methyl-D-erythritol kinase</fullName>
    </alternativeName>
</protein>
<dbReference type="UniPathway" id="UPA00056">
    <property type="reaction ID" value="UER00094"/>
</dbReference>
<dbReference type="PaxDb" id="665571-STHERM_c10370"/>
<feature type="active site" evidence="9">
    <location>
        <position position="145"/>
    </location>
</feature>
<evidence type="ECO:0000256" key="5">
    <source>
        <dbReference type="ARBA" id="ARBA00022741"/>
    </source>
</evidence>
<evidence type="ECO:0000256" key="2">
    <source>
        <dbReference type="ARBA" id="ARBA00012052"/>
    </source>
</evidence>
<evidence type="ECO:0000256" key="1">
    <source>
        <dbReference type="ARBA" id="ARBA00009684"/>
    </source>
</evidence>
<dbReference type="EMBL" id="CP001698">
    <property type="protein sequence ID" value="ADN01983.1"/>
    <property type="molecule type" value="Genomic_DNA"/>
</dbReference>
<feature type="active site" evidence="9">
    <location>
        <position position="21"/>
    </location>
</feature>
<dbReference type="GO" id="GO:0005524">
    <property type="term" value="F:ATP binding"/>
    <property type="evidence" value="ECO:0007669"/>
    <property type="project" value="UniProtKB-UniRule"/>
</dbReference>
<accession>E0RSJ6</accession>
<dbReference type="InterPro" id="IPR006204">
    <property type="entry name" value="GHMP_kinase_N_dom"/>
</dbReference>
<dbReference type="KEGG" id="sta:STHERM_c10370"/>
<dbReference type="GO" id="GO:0016114">
    <property type="term" value="P:terpenoid biosynthetic process"/>
    <property type="evidence" value="ECO:0007669"/>
    <property type="project" value="UniProtKB-UniRule"/>
</dbReference>
<keyword evidence="7 9" id="KW-0067">ATP-binding</keyword>
<evidence type="ECO:0000259" key="10">
    <source>
        <dbReference type="Pfam" id="PF00288"/>
    </source>
</evidence>
<evidence type="ECO:0000256" key="8">
    <source>
        <dbReference type="ARBA" id="ARBA00032554"/>
    </source>
</evidence>
<comment type="function">
    <text evidence="9">Catalyzes the phosphorylation of the position 2 hydroxy group of 4-diphosphocytidyl-2C-methyl-D-erythritol.</text>
</comment>
<dbReference type="AlphaFoldDB" id="E0RSJ6"/>
<dbReference type="Gene3D" id="3.30.70.890">
    <property type="entry name" value="GHMP kinase, C-terminal domain"/>
    <property type="match status" value="1"/>
</dbReference>
<evidence type="ECO:0000313" key="12">
    <source>
        <dbReference type="EMBL" id="ADN01983.1"/>
    </source>
</evidence>